<dbReference type="PANTHER" id="PTHR20941:SF1">
    <property type="entry name" value="FOLIC ACID SYNTHESIS PROTEIN FOL1"/>
    <property type="match status" value="1"/>
</dbReference>
<dbReference type="NCBIfam" id="TIGR01496">
    <property type="entry name" value="DHPS"/>
    <property type="match status" value="1"/>
</dbReference>
<keyword evidence="11" id="KW-0067">ATP-binding</keyword>
<feature type="domain" description="Pterin-binding" evidence="15">
    <location>
        <begin position="223"/>
        <end position="491"/>
    </location>
</feature>
<evidence type="ECO:0000256" key="13">
    <source>
        <dbReference type="ARBA" id="ARBA00022909"/>
    </source>
</evidence>
<dbReference type="PANTHER" id="PTHR20941">
    <property type="entry name" value="FOLATE SYNTHESIS PROTEINS"/>
    <property type="match status" value="1"/>
</dbReference>
<dbReference type="GO" id="GO:0004156">
    <property type="term" value="F:dihydropteroate synthase activity"/>
    <property type="evidence" value="ECO:0007669"/>
    <property type="project" value="UniProtKB-EC"/>
</dbReference>
<dbReference type="GO" id="GO:0046656">
    <property type="term" value="P:folic acid biosynthetic process"/>
    <property type="evidence" value="ECO:0007669"/>
    <property type="project" value="UniProtKB-KW"/>
</dbReference>
<keyword evidence="13" id="KW-0289">Folate biosynthesis</keyword>
<dbReference type="InterPro" id="IPR045031">
    <property type="entry name" value="DHP_synth-like"/>
</dbReference>
<dbReference type="PROSITE" id="PS50972">
    <property type="entry name" value="PTERIN_BINDING"/>
    <property type="match status" value="1"/>
</dbReference>
<reference evidence="16" key="1">
    <citation type="submission" date="2022-07" db="EMBL/GenBank/DDBJ databases">
        <authorList>
            <person name="Macas J."/>
            <person name="Novak P."/>
            <person name="Neumann P."/>
        </authorList>
    </citation>
    <scope>NUCLEOTIDE SEQUENCE</scope>
</reference>
<dbReference type="GO" id="GO:0046654">
    <property type="term" value="P:tetrahydrofolate biosynthetic process"/>
    <property type="evidence" value="ECO:0007669"/>
    <property type="project" value="TreeGrafter"/>
</dbReference>
<dbReference type="PROSITE" id="PS00794">
    <property type="entry name" value="HPPK"/>
    <property type="match status" value="1"/>
</dbReference>
<keyword evidence="9" id="KW-0547">Nucleotide-binding</keyword>
<keyword evidence="17" id="KW-1185">Reference proteome</keyword>
<dbReference type="InterPro" id="IPR006390">
    <property type="entry name" value="DHP_synth_dom"/>
</dbReference>
<keyword evidence="12" id="KW-0460">Magnesium</keyword>
<dbReference type="Gene3D" id="3.30.70.560">
    <property type="entry name" value="7,8-Dihydro-6-hydroxymethylpterin-pyrophosphokinase HPPK"/>
    <property type="match status" value="1"/>
</dbReference>
<dbReference type="InterPro" id="IPR035907">
    <property type="entry name" value="Hppk_sf"/>
</dbReference>
<evidence type="ECO:0000256" key="6">
    <source>
        <dbReference type="ARBA" id="ARBA00009951"/>
    </source>
</evidence>
<comment type="catalytic activity">
    <reaction evidence="2">
        <text>6-hydroxymethyl-7,8-dihydropterin + ATP = (7,8-dihydropterin-6-yl)methyl diphosphate + AMP + H(+)</text>
        <dbReference type="Rhea" id="RHEA:11412"/>
        <dbReference type="ChEBI" id="CHEBI:15378"/>
        <dbReference type="ChEBI" id="CHEBI:30616"/>
        <dbReference type="ChEBI" id="CHEBI:44841"/>
        <dbReference type="ChEBI" id="CHEBI:72950"/>
        <dbReference type="ChEBI" id="CHEBI:456215"/>
        <dbReference type="EC" id="2.7.6.3"/>
    </reaction>
</comment>
<dbReference type="PROSITE" id="PS00792">
    <property type="entry name" value="DHPS_1"/>
    <property type="match status" value="1"/>
</dbReference>
<organism evidence="16 17">
    <name type="scientific">Cuscuta europaea</name>
    <name type="common">European dodder</name>
    <dbReference type="NCBI Taxonomy" id="41803"/>
    <lineage>
        <taxon>Eukaryota</taxon>
        <taxon>Viridiplantae</taxon>
        <taxon>Streptophyta</taxon>
        <taxon>Embryophyta</taxon>
        <taxon>Tracheophyta</taxon>
        <taxon>Spermatophyta</taxon>
        <taxon>Magnoliopsida</taxon>
        <taxon>eudicotyledons</taxon>
        <taxon>Gunneridae</taxon>
        <taxon>Pentapetalae</taxon>
        <taxon>asterids</taxon>
        <taxon>lamiids</taxon>
        <taxon>Solanales</taxon>
        <taxon>Convolvulaceae</taxon>
        <taxon>Cuscuteae</taxon>
        <taxon>Cuscuta</taxon>
        <taxon>Cuscuta subgen. Cuscuta</taxon>
    </lineage>
</organism>
<comment type="caution">
    <text evidence="16">The sequence shown here is derived from an EMBL/GenBank/DDBJ whole genome shotgun (WGS) entry which is preliminary data.</text>
</comment>
<evidence type="ECO:0000256" key="3">
    <source>
        <dbReference type="ARBA" id="ARBA00001946"/>
    </source>
</evidence>
<evidence type="ECO:0000256" key="14">
    <source>
        <dbReference type="ARBA" id="ARBA00023268"/>
    </source>
</evidence>
<evidence type="ECO:0000256" key="7">
    <source>
        <dbReference type="ARBA" id="ARBA00022679"/>
    </source>
</evidence>
<sequence>MNIFKQLVPIPFSLRCATKPCIVTGRSLFHSPSQSIVEVHSQEHEVVIALGSNMGDRLHNFDEALDRMRKSGIQITRHGCLYETLPAYVTNQPQFLNSAIRALTKLKPFELLQVLKKIEKDIGRTDGIRYGPRPIDLDILFYGKFKIHSESLVIPHERIWERPFVVGPLIDLLGSDIENDTVACWHSFSGRGLFELWEKLDGKDDMKRVLPVGDRLWDWSSKTSVMGILNLTPDSFSDGGKYFSVDSAVTQARAMLVEGADILDLGAQSTRPMASKISPEEELGRLMPVVEAVKKMPEAEGKLISVDTFYSQVALEAINNGAHIVNDISSGCMDSNMHSVVAGLKVPYIALHTRGCPSTMQNAENLQYDDVCKEVGHELYERVRDAELAGIPAWRVIVDPGVGFSKNTKQNLDLLVGLGSVRTEMRKRSLAVSHSPLLAGPSRKRFLGEVCDRPVAVERDSATVAAVSAAVLNGANIVRVHNVRDNLDAVRLCDAMLGRRDTIY</sequence>
<gene>
    <name evidence="16" type="ORF">CEURO_LOCUS18015</name>
</gene>
<evidence type="ECO:0000256" key="2">
    <source>
        <dbReference type="ARBA" id="ARBA00000198"/>
    </source>
</evidence>
<dbReference type="CDD" id="cd00739">
    <property type="entry name" value="DHPS"/>
    <property type="match status" value="1"/>
</dbReference>
<dbReference type="Proteomes" id="UP001152484">
    <property type="component" value="Unassembled WGS sequence"/>
</dbReference>
<evidence type="ECO:0000256" key="8">
    <source>
        <dbReference type="ARBA" id="ARBA00022723"/>
    </source>
</evidence>
<dbReference type="InterPro" id="IPR000550">
    <property type="entry name" value="Hppk"/>
</dbReference>
<evidence type="ECO:0000256" key="9">
    <source>
        <dbReference type="ARBA" id="ARBA00022741"/>
    </source>
</evidence>
<evidence type="ECO:0000259" key="15">
    <source>
        <dbReference type="PROSITE" id="PS50972"/>
    </source>
</evidence>
<dbReference type="OrthoDB" id="615426at2759"/>
<comment type="pathway">
    <text evidence="4">Cofactor biosynthesis; tetrahydrofolate biosynthesis; 7,8-dihydrofolate from 2-amino-4-hydroxy-6-hydroxymethyl-7,8-dihydropteridine diphosphate and 4-aminobenzoate: step 1/2.</text>
</comment>
<name>A0A9P1EIG5_CUSEU</name>
<evidence type="ECO:0000313" key="17">
    <source>
        <dbReference type="Proteomes" id="UP001152484"/>
    </source>
</evidence>
<dbReference type="GO" id="GO:0046872">
    <property type="term" value="F:metal ion binding"/>
    <property type="evidence" value="ECO:0007669"/>
    <property type="project" value="UniProtKB-KW"/>
</dbReference>
<keyword evidence="14" id="KW-0511">Multifunctional enzyme</keyword>
<evidence type="ECO:0000256" key="5">
    <source>
        <dbReference type="ARBA" id="ARBA00005051"/>
    </source>
</evidence>
<keyword evidence="8" id="KW-0479">Metal-binding</keyword>
<dbReference type="GO" id="GO:0016301">
    <property type="term" value="F:kinase activity"/>
    <property type="evidence" value="ECO:0007669"/>
    <property type="project" value="UniProtKB-KW"/>
</dbReference>
<dbReference type="SUPFAM" id="SSF51717">
    <property type="entry name" value="Dihydropteroate synthetase-like"/>
    <property type="match status" value="1"/>
</dbReference>
<comment type="pathway">
    <text evidence="5">Cofactor biosynthesis; tetrahydrofolate biosynthesis; 2-amino-4-hydroxy-6-hydroxymethyl-7,8-dihydropteridine diphosphate from 7,8-dihydroneopterin triphosphate: step 4/4.</text>
</comment>
<keyword evidence="7" id="KW-0808">Transferase</keyword>
<comment type="similarity">
    <text evidence="6">In the C-terminal section; belongs to the DHPS family.</text>
</comment>
<dbReference type="EMBL" id="CAMAPE010000051">
    <property type="protein sequence ID" value="CAH9108169.1"/>
    <property type="molecule type" value="Genomic_DNA"/>
</dbReference>
<evidence type="ECO:0000256" key="4">
    <source>
        <dbReference type="ARBA" id="ARBA00004763"/>
    </source>
</evidence>
<dbReference type="GO" id="GO:0005524">
    <property type="term" value="F:ATP binding"/>
    <property type="evidence" value="ECO:0007669"/>
    <property type="project" value="UniProtKB-KW"/>
</dbReference>
<evidence type="ECO:0000313" key="16">
    <source>
        <dbReference type="EMBL" id="CAH9108169.1"/>
    </source>
</evidence>
<dbReference type="CDD" id="cd00483">
    <property type="entry name" value="HPPK"/>
    <property type="match status" value="1"/>
</dbReference>
<dbReference type="GO" id="GO:0003848">
    <property type="term" value="F:2-amino-4-hydroxy-6-hydroxymethyldihydropteridine diphosphokinase activity"/>
    <property type="evidence" value="ECO:0007669"/>
    <property type="project" value="UniProtKB-EC"/>
</dbReference>
<evidence type="ECO:0000256" key="1">
    <source>
        <dbReference type="ARBA" id="ARBA00000012"/>
    </source>
</evidence>
<dbReference type="Pfam" id="PF00809">
    <property type="entry name" value="Pterin_bind"/>
    <property type="match status" value="1"/>
</dbReference>
<keyword evidence="10" id="KW-0418">Kinase</keyword>
<accession>A0A9P1EIG5</accession>
<dbReference type="PROSITE" id="PS00793">
    <property type="entry name" value="DHPS_2"/>
    <property type="match status" value="1"/>
</dbReference>
<dbReference type="SUPFAM" id="SSF55083">
    <property type="entry name" value="6-hydroxymethyl-7,8-dihydropterin pyrophosphokinase, HPPK"/>
    <property type="match status" value="1"/>
</dbReference>
<proteinExistence type="inferred from homology"/>
<protein>
    <recommendedName>
        <fullName evidence="15">Pterin-binding domain-containing protein</fullName>
    </recommendedName>
</protein>
<dbReference type="InterPro" id="IPR000489">
    <property type="entry name" value="Pterin-binding_dom"/>
</dbReference>
<dbReference type="AlphaFoldDB" id="A0A9P1EIG5"/>
<dbReference type="Gene3D" id="3.20.20.20">
    <property type="entry name" value="Dihydropteroate synthase-like"/>
    <property type="match status" value="1"/>
</dbReference>
<comment type="catalytic activity">
    <reaction evidence="1">
        <text>(7,8-dihydropterin-6-yl)methyl diphosphate + 4-aminobenzoate = 7,8-dihydropteroate + diphosphate</text>
        <dbReference type="Rhea" id="RHEA:19949"/>
        <dbReference type="ChEBI" id="CHEBI:17836"/>
        <dbReference type="ChEBI" id="CHEBI:17839"/>
        <dbReference type="ChEBI" id="CHEBI:33019"/>
        <dbReference type="ChEBI" id="CHEBI:72950"/>
        <dbReference type="EC" id="2.5.1.15"/>
    </reaction>
</comment>
<evidence type="ECO:0000256" key="10">
    <source>
        <dbReference type="ARBA" id="ARBA00022777"/>
    </source>
</evidence>
<dbReference type="Pfam" id="PF01288">
    <property type="entry name" value="HPPK"/>
    <property type="match status" value="1"/>
</dbReference>
<evidence type="ECO:0000256" key="11">
    <source>
        <dbReference type="ARBA" id="ARBA00022840"/>
    </source>
</evidence>
<dbReference type="FunFam" id="3.20.20.20:FF:000006">
    <property type="entry name" value="Dihydropteroate synthase"/>
    <property type="match status" value="1"/>
</dbReference>
<dbReference type="InterPro" id="IPR011005">
    <property type="entry name" value="Dihydropteroate_synth-like_sf"/>
</dbReference>
<comment type="cofactor">
    <cofactor evidence="3">
        <name>Mg(2+)</name>
        <dbReference type="ChEBI" id="CHEBI:18420"/>
    </cofactor>
</comment>
<evidence type="ECO:0000256" key="12">
    <source>
        <dbReference type="ARBA" id="ARBA00022842"/>
    </source>
</evidence>
<dbReference type="NCBIfam" id="TIGR01498">
    <property type="entry name" value="folK"/>
    <property type="match status" value="1"/>
</dbReference>